<dbReference type="EMBL" id="BARW01027998">
    <property type="protein sequence ID" value="GAJ08091.1"/>
    <property type="molecule type" value="Genomic_DNA"/>
</dbReference>
<feature type="transmembrane region" description="Helical" evidence="1">
    <location>
        <begin position="6"/>
        <end position="32"/>
    </location>
</feature>
<keyword evidence="1" id="KW-0472">Membrane</keyword>
<keyword evidence="1" id="KW-0812">Transmembrane</keyword>
<protein>
    <submittedName>
        <fullName evidence="2">Uncharacterized protein</fullName>
    </submittedName>
</protein>
<evidence type="ECO:0000313" key="2">
    <source>
        <dbReference type="EMBL" id="GAJ08091.1"/>
    </source>
</evidence>
<dbReference type="AlphaFoldDB" id="X1V6U3"/>
<reference evidence="2" key="1">
    <citation type="journal article" date="2014" name="Front. Microbiol.">
        <title>High frequency of phylogenetically diverse reductive dehalogenase-homologous genes in deep subseafloor sedimentary metagenomes.</title>
        <authorList>
            <person name="Kawai M."/>
            <person name="Futagami T."/>
            <person name="Toyoda A."/>
            <person name="Takaki Y."/>
            <person name="Nishi S."/>
            <person name="Hori S."/>
            <person name="Arai W."/>
            <person name="Tsubouchi T."/>
            <person name="Morono Y."/>
            <person name="Uchiyama I."/>
            <person name="Ito T."/>
            <person name="Fujiyama A."/>
            <person name="Inagaki F."/>
            <person name="Takami H."/>
        </authorList>
    </citation>
    <scope>NUCLEOTIDE SEQUENCE</scope>
    <source>
        <strain evidence="2">Expedition CK06-06</strain>
    </source>
</reference>
<evidence type="ECO:0000256" key="1">
    <source>
        <dbReference type="SAM" id="Phobius"/>
    </source>
</evidence>
<organism evidence="2">
    <name type="scientific">marine sediment metagenome</name>
    <dbReference type="NCBI Taxonomy" id="412755"/>
    <lineage>
        <taxon>unclassified sequences</taxon>
        <taxon>metagenomes</taxon>
        <taxon>ecological metagenomes</taxon>
    </lineage>
</organism>
<name>X1V6U3_9ZZZZ</name>
<gene>
    <name evidence="2" type="ORF">S12H4_45299</name>
</gene>
<keyword evidence="1" id="KW-1133">Transmembrane helix</keyword>
<comment type="caution">
    <text evidence="2">The sequence shown here is derived from an EMBL/GenBank/DDBJ whole genome shotgun (WGS) entry which is preliminary data.</text>
</comment>
<proteinExistence type="predicted"/>
<sequence>MKDKSANFLVALFFIALFGIPIGLGTAWFIIWKEGSMFNSMI</sequence>
<accession>X1V6U3</accession>